<comment type="catalytic activity">
    <reaction evidence="7 8">
        <text>cytidine(34) in tRNA(Ile2) + L-lysine + ATP = lysidine(34) in tRNA(Ile2) + AMP + diphosphate + H(+)</text>
        <dbReference type="Rhea" id="RHEA:43744"/>
        <dbReference type="Rhea" id="RHEA-COMP:10625"/>
        <dbReference type="Rhea" id="RHEA-COMP:10670"/>
        <dbReference type="ChEBI" id="CHEBI:15378"/>
        <dbReference type="ChEBI" id="CHEBI:30616"/>
        <dbReference type="ChEBI" id="CHEBI:32551"/>
        <dbReference type="ChEBI" id="CHEBI:33019"/>
        <dbReference type="ChEBI" id="CHEBI:82748"/>
        <dbReference type="ChEBI" id="CHEBI:83665"/>
        <dbReference type="ChEBI" id="CHEBI:456215"/>
        <dbReference type="EC" id="6.3.4.19"/>
    </reaction>
</comment>
<dbReference type="GO" id="GO:0032267">
    <property type="term" value="F:tRNA(Ile)-lysidine synthase activity"/>
    <property type="evidence" value="ECO:0007669"/>
    <property type="project" value="UniProtKB-EC"/>
</dbReference>
<dbReference type="Proteomes" id="UP000323324">
    <property type="component" value="Unassembled WGS sequence"/>
</dbReference>
<evidence type="ECO:0000313" key="10">
    <source>
        <dbReference type="EMBL" id="TYB73059.1"/>
    </source>
</evidence>
<organism evidence="10 11">
    <name type="scientific">Bizionia saleffrena</name>
    <dbReference type="NCBI Taxonomy" id="291189"/>
    <lineage>
        <taxon>Bacteria</taxon>
        <taxon>Pseudomonadati</taxon>
        <taxon>Bacteroidota</taxon>
        <taxon>Flavobacteriia</taxon>
        <taxon>Flavobacteriales</taxon>
        <taxon>Flavobacteriaceae</taxon>
        <taxon>Bizionia</taxon>
    </lineage>
</organism>
<evidence type="ECO:0000256" key="6">
    <source>
        <dbReference type="ARBA" id="ARBA00022840"/>
    </source>
</evidence>
<dbReference type="Pfam" id="PF01171">
    <property type="entry name" value="ATP_bind_3"/>
    <property type="match status" value="1"/>
</dbReference>
<keyword evidence="4 8" id="KW-0819">tRNA processing</keyword>
<keyword evidence="11" id="KW-1185">Reference proteome</keyword>
<reference evidence="10 11" key="1">
    <citation type="submission" date="2019-08" db="EMBL/GenBank/DDBJ databases">
        <title>Genomes of Antarctic Bizionia species.</title>
        <authorList>
            <person name="Bowman J.P."/>
        </authorList>
    </citation>
    <scope>NUCLEOTIDE SEQUENCE [LARGE SCALE GENOMIC DNA]</scope>
    <source>
        <strain evidence="10 11">HFD</strain>
    </source>
</reference>
<dbReference type="CDD" id="cd01992">
    <property type="entry name" value="TilS_N"/>
    <property type="match status" value="1"/>
</dbReference>
<sequence length="438" mass="49211">MENTFKNHINKQLPFLKDSRLLIAISGGLDSVVLTHLCKNAGLNVALAHCNFNLRPGDCDQDETFVVALADALDTEVFVQSFDTNAFSEAHKISTQMAARDLRYTWFNELITLLKFDYVLTAHHADDALETVLINLSRGTGLDGLTGIPEVNETVVRPLLPFSRAEIENYAKINNIEWREDSSNASTKYLRNKLRHDIIPQLKEINPQFLSNFKNTLSHLKASQAIVNESLDLVLKEAVLFSDAVTTKFSISVLQDLKSTEAFLYEIFKDFGFNSGAAIGDLMTAQSGKQLLSDTHLLLKNRAELVLTLKSESDGEDCITITQGVERIKINSGTLVITEVASISEHNANTVFVDKDSLQFPLTVRAWENGDYFYPLGMQGKKKLSKFFKDEKLSVLEKERAELLCTNDDIVWVINKRLDNRFKVTENTTQILKITIEA</sequence>
<evidence type="ECO:0000256" key="3">
    <source>
        <dbReference type="ARBA" id="ARBA00022598"/>
    </source>
</evidence>
<dbReference type="InterPro" id="IPR014729">
    <property type="entry name" value="Rossmann-like_a/b/a_fold"/>
</dbReference>
<dbReference type="GO" id="GO:0005737">
    <property type="term" value="C:cytoplasm"/>
    <property type="evidence" value="ECO:0007669"/>
    <property type="project" value="UniProtKB-SubCell"/>
</dbReference>
<comment type="domain">
    <text evidence="8">The N-terminal region contains the highly conserved SGGXDS motif, predicted to be a P-loop motif involved in ATP binding.</text>
</comment>
<dbReference type="InterPro" id="IPR012094">
    <property type="entry name" value="tRNA_Ile_lys_synt"/>
</dbReference>
<comment type="subcellular location">
    <subcellularLocation>
        <location evidence="1 8">Cytoplasm</location>
    </subcellularLocation>
</comment>
<evidence type="ECO:0000256" key="7">
    <source>
        <dbReference type="ARBA" id="ARBA00048539"/>
    </source>
</evidence>
<comment type="caution">
    <text evidence="10">The sequence shown here is derived from an EMBL/GenBank/DDBJ whole genome shotgun (WGS) entry which is preliminary data.</text>
</comment>
<dbReference type="EMBL" id="VSKM01000009">
    <property type="protein sequence ID" value="TYB73059.1"/>
    <property type="molecule type" value="Genomic_DNA"/>
</dbReference>
<dbReference type="RefSeq" id="WP_148370167.1">
    <property type="nucleotide sequence ID" value="NZ_VSKM01000009.1"/>
</dbReference>
<dbReference type="GO" id="GO:0005524">
    <property type="term" value="F:ATP binding"/>
    <property type="evidence" value="ECO:0007669"/>
    <property type="project" value="UniProtKB-UniRule"/>
</dbReference>
<dbReference type="SUPFAM" id="SSF56037">
    <property type="entry name" value="PheT/TilS domain"/>
    <property type="match status" value="1"/>
</dbReference>
<dbReference type="NCBIfam" id="TIGR02432">
    <property type="entry name" value="lysidine_TilS_N"/>
    <property type="match status" value="1"/>
</dbReference>
<protein>
    <recommendedName>
        <fullName evidence="8">tRNA(Ile)-lysidine synthase</fullName>
        <ecNumber evidence="8">6.3.4.19</ecNumber>
    </recommendedName>
    <alternativeName>
        <fullName evidence="8">tRNA(Ile)-2-lysyl-cytidine synthase</fullName>
    </alternativeName>
    <alternativeName>
        <fullName evidence="8">tRNA(Ile)-lysidine synthetase</fullName>
    </alternativeName>
</protein>
<evidence type="ECO:0000256" key="4">
    <source>
        <dbReference type="ARBA" id="ARBA00022694"/>
    </source>
</evidence>
<comment type="similarity">
    <text evidence="8">Belongs to the tRNA(Ile)-lysidine synthase family.</text>
</comment>
<evidence type="ECO:0000259" key="9">
    <source>
        <dbReference type="SMART" id="SM00977"/>
    </source>
</evidence>
<comment type="function">
    <text evidence="8">Ligates lysine onto the cytidine present at position 34 of the AUA codon-specific tRNA(Ile) that contains the anticodon CAU, in an ATP-dependent manner. Cytidine is converted to lysidine, thus changing the amino acid specificity of the tRNA from methionine to isoleucine.</text>
</comment>
<dbReference type="SUPFAM" id="SSF52402">
    <property type="entry name" value="Adenine nucleotide alpha hydrolases-like"/>
    <property type="match status" value="1"/>
</dbReference>
<dbReference type="PANTHER" id="PTHR43033">
    <property type="entry name" value="TRNA(ILE)-LYSIDINE SYNTHASE-RELATED"/>
    <property type="match status" value="1"/>
</dbReference>
<accession>A0A8H2LCF9</accession>
<dbReference type="InterPro" id="IPR011063">
    <property type="entry name" value="TilS/TtcA_N"/>
</dbReference>
<dbReference type="InterPro" id="IPR012795">
    <property type="entry name" value="tRNA_Ile_lys_synt_N"/>
</dbReference>
<name>A0A8H2LCF9_9FLAO</name>
<dbReference type="GO" id="GO:0006400">
    <property type="term" value="P:tRNA modification"/>
    <property type="evidence" value="ECO:0007669"/>
    <property type="project" value="UniProtKB-UniRule"/>
</dbReference>
<dbReference type="Pfam" id="PF11734">
    <property type="entry name" value="TilS_C"/>
    <property type="match status" value="1"/>
</dbReference>
<dbReference type="InterPro" id="IPR012796">
    <property type="entry name" value="Lysidine-tRNA-synth_C"/>
</dbReference>
<dbReference type="AlphaFoldDB" id="A0A8H2LCF9"/>
<feature type="binding site" evidence="8">
    <location>
        <begin position="26"/>
        <end position="31"/>
    </location>
    <ligand>
        <name>ATP</name>
        <dbReference type="ChEBI" id="CHEBI:30616"/>
    </ligand>
</feature>
<evidence type="ECO:0000256" key="5">
    <source>
        <dbReference type="ARBA" id="ARBA00022741"/>
    </source>
</evidence>
<proteinExistence type="inferred from homology"/>
<keyword evidence="3 8" id="KW-0436">Ligase</keyword>
<evidence type="ECO:0000256" key="2">
    <source>
        <dbReference type="ARBA" id="ARBA00022490"/>
    </source>
</evidence>
<keyword evidence="2 8" id="KW-0963">Cytoplasm</keyword>
<dbReference type="PANTHER" id="PTHR43033:SF1">
    <property type="entry name" value="TRNA(ILE)-LYSIDINE SYNTHASE-RELATED"/>
    <property type="match status" value="1"/>
</dbReference>
<keyword evidence="6 8" id="KW-0067">ATP-binding</keyword>
<dbReference type="NCBIfam" id="TIGR02433">
    <property type="entry name" value="lysidine_TilS_C"/>
    <property type="match status" value="1"/>
</dbReference>
<dbReference type="SMART" id="SM00977">
    <property type="entry name" value="TilS_C"/>
    <property type="match status" value="1"/>
</dbReference>
<gene>
    <name evidence="8 10" type="primary">tilS</name>
    <name evidence="10" type="ORF">ES676_09895</name>
</gene>
<dbReference type="HAMAP" id="MF_01161">
    <property type="entry name" value="tRNA_Ile_lys_synt"/>
    <property type="match status" value="1"/>
</dbReference>
<keyword evidence="5 8" id="KW-0547">Nucleotide-binding</keyword>
<feature type="domain" description="Lysidine-tRNA(Ile) synthetase C-terminal" evidence="9">
    <location>
        <begin position="362"/>
        <end position="434"/>
    </location>
</feature>
<evidence type="ECO:0000313" key="11">
    <source>
        <dbReference type="Proteomes" id="UP000323324"/>
    </source>
</evidence>
<evidence type="ECO:0000256" key="8">
    <source>
        <dbReference type="HAMAP-Rule" id="MF_01161"/>
    </source>
</evidence>
<dbReference type="EC" id="6.3.4.19" evidence="8"/>
<evidence type="ECO:0000256" key="1">
    <source>
        <dbReference type="ARBA" id="ARBA00004496"/>
    </source>
</evidence>
<dbReference type="Gene3D" id="3.40.50.620">
    <property type="entry name" value="HUPs"/>
    <property type="match status" value="1"/>
</dbReference>